<sequence length="211" mass="23228">MSKETSSNIVGKTANVSLLELGNLLLDDPAVKVDRRLSLSQAMGSFSKSPNGNIVASMRRTKAFPHGPTVSDLPTAEQSVHANELRPQTETSPTKALSSSDTKHAGSPSAESVLQTLQQRLTHEEKVSFVMKMSQVLFVCEFVVLIEFTEVIVPVMYSIYIAAMSHLVNRAYYPQLANMSDSHLHRTIGNVLTYSALEFASFLLITIMLKR</sequence>
<proteinExistence type="predicted"/>
<organism evidence="3 4">
    <name type="scientific">Pythium oligandrum</name>
    <name type="common">Mycoparasitic fungus</name>
    <dbReference type="NCBI Taxonomy" id="41045"/>
    <lineage>
        <taxon>Eukaryota</taxon>
        <taxon>Sar</taxon>
        <taxon>Stramenopiles</taxon>
        <taxon>Oomycota</taxon>
        <taxon>Peronosporomycetes</taxon>
        <taxon>Pythiales</taxon>
        <taxon>Pythiaceae</taxon>
        <taxon>Pythium</taxon>
    </lineage>
</organism>
<accession>A0A8K1C8K1</accession>
<feature type="transmembrane region" description="Helical" evidence="2">
    <location>
        <begin position="188"/>
        <end position="209"/>
    </location>
</feature>
<evidence type="ECO:0000313" key="3">
    <source>
        <dbReference type="EMBL" id="TMW58450.1"/>
    </source>
</evidence>
<feature type="compositionally biased region" description="Polar residues" evidence="1">
    <location>
        <begin position="76"/>
        <end position="100"/>
    </location>
</feature>
<dbReference type="EMBL" id="SPLM01000111">
    <property type="protein sequence ID" value="TMW58450.1"/>
    <property type="molecule type" value="Genomic_DNA"/>
</dbReference>
<dbReference type="OrthoDB" id="95795at2759"/>
<feature type="region of interest" description="Disordered" evidence="1">
    <location>
        <begin position="65"/>
        <end position="110"/>
    </location>
</feature>
<dbReference type="AlphaFoldDB" id="A0A8K1C8K1"/>
<feature type="transmembrane region" description="Helical" evidence="2">
    <location>
        <begin position="136"/>
        <end position="168"/>
    </location>
</feature>
<protein>
    <submittedName>
        <fullName evidence="3">Uncharacterized protein</fullName>
    </submittedName>
</protein>
<gene>
    <name evidence="3" type="ORF">Poli38472_010009</name>
</gene>
<evidence type="ECO:0000256" key="1">
    <source>
        <dbReference type="SAM" id="MobiDB-lite"/>
    </source>
</evidence>
<dbReference type="Proteomes" id="UP000794436">
    <property type="component" value="Unassembled WGS sequence"/>
</dbReference>
<keyword evidence="2" id="KW-0472">Membrane</keyword>
<name>A0A8K1C8K1_PYTOL</name>
<evidence type="ECO:0000313" key="4">
    <source>
        <dbReference type="Proteomes" id="UP000794436"/>
    </source>
</evidence>
<comment type="caution">
    <text evidence="3">The sequence shown here is derived from an EMBL/GenBank/DDBJ whole genome shotgun (WGS) entry which is preliminary data.</text>
</comment>
<reference evidence="3" key="1">
    <citation type="submission" date="2019-03" db="EMBL/GenBank/DDBJ databases">
        <title>Long read genome sequence of the mycoparasitic Pythium oligandrum ATCC 38472 isolated from sugarbeet rhizosphere.</title>
        <authorList>
            <person name="Gaulin E."/>
        </authorList>
    </citation>
    <scope>NUCLEOTIDE SEQUENCE</scope>
    <source>
        <strain evidence="3">ATCC 38472_TT</strain>
    </source>
</reference>
<keyword evidence="4" id="KW-1185">Reference proteome</keyword>
<keyword evidence="2" id="KW-1133">Transmembrane helix</keyword>
<evidence type="ECO:0000256" key="2">
    <source>
        <dbReference type="SAM" id="Phobius"/>
    </source>
</evidence>
<keyword evidence="2" id="KW-0812">Transmembrane</keyword>